<dbReference type="Proteomes" id="UP001285352">
    <property type="component" value="Unassembled WGS sequence"/>
</dbReference>
<keyword evidence="2" id="KW-0472">Membrane</keyword>
<sequence length="267" mass="30159">MTKAQSTSTELPVARPRLSLAVRSAEDATNARMFLEQLNALRNSLRLSYAQIAALARGGLPRSTAQVMLNSETLPSRKRLQLFLKVCDVSPDEAQLWLKVWSRLKEQERRDSKEEAPEEDAPSALKEEPELPEEEPPAHQDPQGGEPQLPIPTGKHPRYPSIRSLAAVTFLIVLVCGSSVVMKLFQVQTEVVLSTYSLVLVCVLGWTVIMRHLISIQDASLGPTQIRILRQMHDEVDDDGNRKHTVEQIAYEFGIHRRIVYRYIYNP</sequence>
<dbReference type="RefSeq" id="WP_319974182.1">
    <property type="nucleotide sequence ID" value="NZ_JAXAVU010000004.1"/>
</dbReference>
<keyword evidence="4" id="KW-1185">Reference proteome</keyword>
<evidence type="ECO:0000313" key="3">
    <source>
        <dbReference type="EMBL" id="MDX8141866.1"/>
    </source>
</evidence>
<dbReference type="EMBL" id="JAXAVU010000004">
    <property type="protein sequence ID" value="MDX8141866.1"/>
    <property type="molecule type" value="Genomic_DNA"/>
</dbReference>
<feature type="region of interest" description="Disordered" evidence="1">
    <location>
        <begin position="108"/>
        <end position="156"/>
    </location>
</feature>
<evidence type="ECO:0000313" key="4">
    <source>
        <dbReference type="Proteomes" id="UP001285352"/>
    </source>
</evidence>
<feature type="transmembrane region" description="Helical" evidence="2">
    <location>
        <begin position="191"/>
        <end position="209"/>
    </location>
</feature>
<organism evidence="3 4">
    <name type="scientific">Lentzea sokolovensis</name>
    <dbReference type="NCBI Taxonomy" id="3095429"/>
    <lineage>
        <taxon>Bacteria</taxon>
        <taxon>Bacillati</taxon>
        <taxon>Actinomycetota</taxon>
        <taxon>Actinomycetes</taxon>
        <taxon>Pseudonocardiales</taxon>
        <taxon>Pseudonocardiaceae</taxon>
        <taxon>Lentzea</taxon>
    </lineage>
</organism>
<feature type="transmembrane region" description="Helical" evidence="2">
    <location>
        <begin position="165"/>
        <end position="185"/>
    </location>
</feature>
<gene>
    <name evidence="3" type="ORF">SK854_07090</name>
</gene>
<name>A0ABU4UQU4_9PSEU</name>
<reference evidence="3 4" key="1">
    <citation type="submission" date="2023-11" db="EMBL/GenBank/DDBJ databases">
        <title>Lentzea sokolovensis, sp. nov., Lentzea kristufkii, sp. nov., and Lentzea miocenensis, sp. nov., rare actinobacteria from Sokolov Coal Basin, Miocene lacustrine sediment, Czech Republic.</title>
        <authorList>
            <person name="Lara A."/>
            <person name="Kotroba L."/>
            <person name="Nouioui I."/>
            <person name="Neumann-Schaal M."/>
            <person name="Mast Y."/>
            <person name="Chronakova A."/>
        </authorList>
    </citation>
    <scope>NUCLEOTIDE SEQUENCE [LARGE SCALE GENOMIC DNA]</scope>
    <source>
        <strain evidence="3 4">BCCO 10_0061</strain>
    </source>
</reference>
<evidence type="ECO:0008006" key="5">
    <source>
        <dbReference type="Google" id="ProtNLM"/>
    </source>
</evidence>
<proteinExistence type="predicted"/>
<protein>
    <recommendedName>
        <fullName evidence="5">HTH cro/C1-type domain-containing protein</fullName>
    </recommendedName>
</protein>
<accession>A0ABU4UQU4</accession>
<keyword evidence="2" id="KW-1133">Transmembrane helix</keyword>
<comment type="caution">
    <text evidence="3">The sequence shown here is derived from an EMBL/GenBank/DDBJ whole genome shotgun (WGS) entry which is preliminary data.</text>
</comment>
<reference evidence="3 4" key="2">
    <citation type="submission" date="2023-11" db="EMBL/GenBank/DDBJ databases">
        <authorList>
            <person name="Lara A.C."/>
            <person name="Chronakova A."/>
        </authorList>
    </citation>
    <scope>NUCLEOTIDE SEQUENCE [LARGE SCALE GENOMIC DNA]</scope>
    <source>
        <strain evidence="3 4">BCCO 10_0061</strain>
    </source>
</reference>
<evidence type="ECO:0000256" key="2">
    <source>
        <dbReference type="SAM" id="Phobius"/>
    </source>
</evidence>
<keyword evidence="2" id="KW-0812">Transmembrane</keyword>
<evidence type="ECO:0000256" key="1">
    <source>
        <dbReference type="SAM" id="MobiDB-lite"/>
    </source>
</evidence>